<accession>A0A4R4AC81</accession>
<dbReference type="CDD" id="cd05252">
    <property type="entry name" value="CDP_GD_SDR_e"/>
    <property type="match status" value="1"/>
</dbReference>
<feature type="domain" description="NAD(P)-binding" evidence="1">
    <location>
        <begin position="26"/>
        <end position="336"/>
    </location>
</feature>
<proteinExistence type="predicted"/>
<sequence>MALRGGALEDLVTTMEQQFWRERRVFITGHTGFKGGWLALWLARLGARVHGYALAPPTTPSLYRAARVGERLAGEHIADLRDRAALAAAFDAAAPEVVFHLAAQPLVRAAYRDPVETYAVNLMGTVDLLETVRQHPGVRAVVVVTSDKCYENHDWVWPYREDDALGGHDPYSSSKACAELVSASYRRAFLEEAGTALATVRAGNVIGGGDWAAERLVPDVLRAIDAGEPVVLRAPGAIRPWQHVLEPLAGYLDLAERLCADDGEYIGAWNFGPEAADARPVRWLVEWLCAAVPGAQWRLDDSPQPREASVLRLDSSKARAALGWRPRWPLEQALARTLDWHRAWRAGEDMQVRTLAQIADYMATEPPR</sequence>
<dbReference type="EMBL" id="SMDC01000004">
    <property type="protein sequence ID" value="TCW36229.1"/>
    <property type="molecule type" value="Genomic_DNA"/>
</dbReference>
<dbReference type="InterPro" id="IPR016040">
    <property type="entry name" value="NAD(P)-bd_dom"/>
</dbReference>
<dbReference type="Pfam" id="PF16363">
    <property type="entry name" value="GDP_Man_Dehyd"/>
    <property type="match status" value="1"/>
</dbReference>
<dbReference type="PANTHER" id="PTHR43000">
    <property type="entry name" value="DTDP-D-GLUCOSE 4,6-DEHYDRATASE-RELATED"/>
    <property type="match status" value="1"/>
</dbReference>
<evidence type="ECO:0000259" key="1">
    <source>
        <dbReference type="Pfam" id="PF16363"/>
    </source>
</evidence>
<dbReference type="InterPro" id="IPR036291">
    <property type="entry name" value="NAD(P)-bd_dom_sf"/>
</dbReference>
<dbReference type="NCBIfam" id="TIGR02622">
    <property type="entry name" value="CDP_4_6_dhtase"/>
    <property type="match status" value="1"/>
</dbReference>
<gene>
    <name evidence="2" type="ORF">EDC29_10412</name>
</gene>
<reference evidence="2 3" key="1">
    <citation type="submission" date="2019-03" db="EMBL/GenBank/DDBJ databases">
        <title>Genomic Encyclopedia of Type Strains, Phase IV (KMG-IV): sequencing the most valuable type-strain genomes for metagenomic binning, comparative biology and taxonomic classification.</title>
        <authorList>
            <person name="Goeker M."/>
        </authorList>
    </citation>
    <scope>NUCLEOTIDE SEQUENCE [LARGE SCALE GENOMIC DNA]</scope>
    <source>
        <strain evidence="2 3">DSM 203</strain>
    </source>
</reference>
<dbReference type="Gene3D" id="3.40.50.720">
    <property type="entry name" value="NAD(P)-binding Rossmann-like Domain"/>
    <property type="match status" value="1"/>
</dbReference>
<comment type="caution">
    <text evidence="2">The sequence shown here is derived from an EMBL/GenBank/DDBJ whole genome shotgun (WGS) entry which is preliminary data.</text>
</comment>
<name>A0A4R4AC81_MARGR</name>
<evidence type="ECO:0000313" key="2">
    <source>
        <dbReference type="EMBL" id="TCW36229.1"/>
    </source>
</evidence>
<dbReference type="InterPro" id="IPR013445">
    <property type="entry name" value="CDP_4_6_deHydtase"/>
</dbReference>
<protein>
    <submittedName>
        <fullName evidence="2">CDP-glucose 4,6-dehydratase</fullName>
    </submittedName>
</protein>
<organism evidence="2 3">
    <name type="scientific">Marichromatium gracile</name>
    <name type="common">Chromatium gracile</name>
    <dbReference type="NCBI Taxonomy" id="1048"/>
    <lineage>
        <taxon>Bacteria</taxon>
        <taxon>Pseudomonadati</taxon>
        <taxon>Pseudomonadota</taxon>
        <taxon>Gammaproteobacteria</taxon>
        <taxon>Chromatiales</taxon>
        <taxon>Chromatiaceae</taxon>
        <taxon>Marichromatium</taxon>
    </lineage>
</organism>
<dbReference type="Gene3D" id="3.90.25.10">
    <property type="entry name" value="UDP-galactose 4-epimerase, domain 1"/>
    <property type="match status" value="1"/>
</dbReference>
<dbReference type="AlphaFoldDB" id="A0A4R4AC81"/>
<evidence type="ECO:0000313" key="3">
    <source>
        <dbReference type="Proteomes" id="UP000295247"/>
    </source>
</evidence>
<dbReference type="SUPFAM" id="SSF51735">
    <property type="entry name" value="NAD(P)-binding Rossmann-fold domains"/>
    <property type="match status" value="1"/>
</dbReference>
<dbReference type="Proteomes" id="UP000295247">
    <property type="component" value="Unassembled WGS sequence"/>
</dbReference>